<gene>
    <name evidence="2" type="ORF">SAMN05421748_103202</name>
</gene>
<keyword evidence="3" id="KW-1185">Reference proteome</keyword>
<evidence type="ECO:0000313" key="3">
    <source>
        <dbReference type="Proteomes" id="UP000219612"/>
    </source>
</evidence>
<evidence type="ECO:0000313" key="2">
    <source>
        <dbReference type="EMBL" id="SNY29163.1"/>
    </source>
</evidence>
<name>A0A285H0R7_9ACTN</name>
<dbReference type="AlphaFoldDB" id="A0A285H0R7"/>
<dbReference type="EMBL" id="OBDY01000003">
    <property type="protein sequence ID" value="SNY29163.1"/>
    <property type="molecule type" value="Genomic_DNA"/>
</dbReference>
<proteinExistence type="predicted"/>
<accession>A0A285H0R7</accession>
<sequence length="115" mass="13790">MNDDLVSRNGLWWPSYQLFCRNRALLAERWHWPDGTLRACERLEAEHPDWRVMWLRENTCPDFERPACFWAVRRLDLDEEREVYAPDEAGLTAGIRATPPPRQWRAPRSIRPLPY</sequence>
<feature type="region of interest" description="Disordered" evidence="1">
    <location>
        <begin position="92"/>
        <end position="115"/>
    </location>
</feature>
<protein>
    <submittedName>
        <fullName evidence="2">Uncharacterized protein</fullName>
    </submittedName>
</protein>
<evidence type="ECO:0000256" key="1">
    <source>
        <dbReference type="SAM" id="MobiDB-lite"/>
    </source>
</evidence>
<dbReference type="OrthoDB" id="3302765at2"/>
<reference evidence="2 3" key="1">
    <citation type="submission" date="2017-09" db="EMBL/GenBank/DDBJ databases">
        <authorList>
            <person name="Ehlers B."/>
            <person name="Leendertz F.H."/>
        </authorList>
    </citation>
    <scope>NUCLEOTIDE SEQUENCE [LARGE SCALE GENOMIC DNA]</scope>
    <source>
        <strain evidence="2 3">CGMCC 4.6857</strain>
    </source>
</reference>
<dbReference type="RefSeq" id="WP_143234523.1">
    <property type="nucleotide sequence ID" value="NZ_OBDY01000003.1"/>
</dbReference>
<organism evidence="2 3">
    <name type="scientific">Paractinoplanes atraurantiacus</name>
    <dbReference type="NCBI Taxonomy" id="1036182"/>
    <lineage>
        <taxon>Bacteria</taxon>
        <taxon>Bacillati</taxon>
        <taxon>Actinomycetota</taxon>
        <taxon>Actinomycetes</taxon>
        <taxon>Micromonosporales</taxon>
        <taxon>Micromonosporaceae</taxon>
        <taxon>Paractinoplanes</taxon>
    </lineage>
</organism>
<dbReference type="Proteomes" id="UP000219612">
    <property type="component" value="Unassembled WGS sequence"/>
</dbReference>